<organism evidence="4 5">
    <name type="scientific">Rhizoctonia solani</name>
    <dbReference type="NCBI Taxonomy" id="456999"/>
    <lineage>
        <taxon>Eukaryota</taxon>
        <taxon>Fungi</taxon>
        <taxon>Dikarya</taxon>
        <taxon>Basidiomycota</taxon>
        <taxon>Agaricomycotina</taxon>
        <taxon>Agaricomycetes</taxon>
        <taxon>Cantharellales</taxon>
        <taxon>Ceratobasidiaceae</taxon>
        <taxon>Rhizoctonia</taxon>
    </lineage>
</organism>
<dbReference type="InterPro" id="IPR008030">
    <property type="entry name" value="NmrA-like"/>
</dbReference>
<dbReference type="AlphaFoldDB" id="A0A8H3A624"/>
<name>A0A8H3A624_9AGAM</name>
<feature type="domain" description="NmrA-like" evidence="3">
    <location>
        <begin position="5"/>
        <end position="112"/>
    </location>
</feature>
<gene>
    <name evidence="4" type="ORF">RDB_LOCUS11873</name>
</gene>
<dbReference type="CDD" id="cd05259">
    <property type="entry name" value="PCBER_SDR_a"/>
    <property type="match status" value="1"/>
</dbReference>
<dbReference type="Gene3D" id="3.90.25.10">
    <property type="entry name" value="UDP-galactose 4-epimerase, domain 1"/>
    <property type="match status" value="1"/>
</dbReference>
<comment type="caution">
    <text evidence="4">The sequence shown here is derived from an EMBL/GenBank/DDBJ whole genome shotgun (WGS) entry which is preliminary data.</text>
</comment>
<keyword evidence="1" id="KW-0521">NADP</keyword>
<evidence type="ECO:0000313" key="5">
    <source>
        <dbReference type="Proteomes" id="UP000663888"/>
    </source>
</evidence>
<proteinExistence type="predicted"/>
<dbReference type="SUPFAM" id="SSF51735">
    <property type="entry name" value="NAD(P)-binding Rossmann-fold domains"/>
    <property type="match status" value="1"/>
</dbReference>
<dbReference type="InterPro" id="IPR036291">
    <property type="entry name" value="NAD(P)-bd_dom_sf"/>
</dbReference>
<dbReference type="PANTHER" id="PTHR47706">
    <property type="entry name" value="NMRA-LIKE FAMILY PROTEIN"/>
    <property type="match status" value="1"/>
</dbReference>
<dbReference type="InterPro" id="IPR051609">
    <property type="entry name" value="NmrA/Isoflavone_reductase-like"/>
</dbReference>
<sequence length="266" mass="28540">MSDVKVIAVAGASGYVGKPIVDELLKAGNFEVRILTRKSGVDGSAVQDFKARGASVHGVSYEDESELVEVLKGADVVLSTLNAGGITGAQPNLLRASKKAGAKLFMPSEFGDVSGLEMPIVVILTGLFPDYCLVPVMGWNFEAKAVDIWGTGDEKITWTTMPDIARYVAYVLGHVPLTGLQDQVLGIQGDLKTANEVVALWEDKHKTKLQVTYHSVQELHDRLAANPGDILSAVMRETASGRSRVPEPLSNDLYPGWNPKPIASVL</sequence>
<dbReference type="Gene3D" id="3.40.50.720">
    <property type="entry name" value="NAD(P)-binding Rossmann-like Domain"/>
    <property type="match status" value="1"/>
</dbReference>
<dbReference type="GO" id="GO:0016491">
    <property type="term" value="F:oxidoreductase activity"/>
    <property type="evidence" value="ECO:0007669"/>
    <property type="project" value="UniProtKB-KW"/>
</dbReference>
<dbReference type="InterPro" id="IPR045312">
    <property type="entry name" value="PCBER-like"/>
</dbReference>
<keyword evidence="2" id="KW-0560">Oxidoreductase</keyword>
<evidence type="ECO:0000313" key="4">
    <source>
        <dbReference type="EMBL" id="CAE6411045.1"/>
    </source>
</evidence>
<reference evidence="4" key="1">
    <citation type="submission" date="2021-01" db="EMBL/GenBank/DDBJ databases">
        <authorList>
            <person name="Kaushik A."/>
        </authorList>
    </citation>
    <scope>NUCLEOTIDE SEQUENCE</scope>
    <source>
        <strain evidence="4">AG4-R118</strain>
    </source>
</reference>
<dbReference type="PANTHER" id="PTHR47706:SF9">
    <property type="entry name" value="NMRA-LIKE DOMAIN-CONTAINING PROTEIN-RELATED"/>
    <property type="match status" value="1"/>
</dbReference>
<protein>
    <recommendedName>
        <fullName evidence="3">NmrA-like domain-containing protein</fullName>
    </recommendedName>
</protein>
<evidence type="ECO:0000256" key="2">
    <source>
        <dbReference type="ARBA" id="ARBA00023002"/>
    </source>
</evidence>
<dbReference type="Proteomes" id="UP000663888">
    <property type="component" value="Unassembled WGS sequence"/>
</dbReference>
<evidence type="ECO:0000259" key="3">
    <source>
        <dbReference type="Pfam" id="PF05368"/>
    </source>
</evidence>
<accession>A0A8H3A624</accession>
<dbReference type="EMBL" id="CAJMWX010000277">
    <property type="protein sequence ID" value="CAE6411045.1"/>
    <property type="molecule type" value="Genomic_DNA"/>
</dbReference>
<dbReference type="Pfam" id="PF05368">
    <property type="entry name" value="NmrA"/>
    <property type="match status" value="1"/>
</dbReference>
<evidence type="ECO:0000256" key="1">
    <source>
        <dbReference type="ARBA" id="ARBA00022857"/>
    </source>
</evidence>